<evidence type="ECO:0000313" key="11">
    <source>
        <dbReference type="EnsemblProtists" id="EKX51837"/>
    </source>
</evidence>
<feature type="coiled-coil region" evidence="8">
    <location>
        <begin position="489"/>
        <end position="572"/>
    </location>
</feature>
<dbReference type="GO" id="GO:0009507">
    <property type="term" value="C:chloroplast"/>
    <property type="evidence" value="ECO:0007669"/>
    <property type="project" value="UniProtKB-SubCell"/>
</dbReference>
<protein>
    <recommendedName>
        <fullName evidence="9">Kinesin motor domain-containing protein</fullName>
    </recommendedName>
</protein>
<dbReference type="GO" id="GO:0005524">
    <property type="term" value="F:ATP binding"/>
    <property type="evidence" value="ECO:0007669"/>
    <property type="project" value="UniProtKB-UniRule"/>
</dbReference>
<feature type="coiled-coil region" evidence="8">
    <location>
        <begin position="345"/>
        <end position="453"/>
    </location>
</feature>
<keyword evidence="5 7" id="KW-0067">ATP-binding</keyword>
<dbReference type="Pfam" id="PF00225">
    <property type="entry name" value="Kinesin"/>
    <property type="match status" value="1"/>
</dbReference>
<dbReference type="GO" id="GO:0007018">
    <property type="term" value="P:microtubule-based movement"/>
    <property type="evidence" value="ECO:0007669"/>
    <property type="project" value="InterPro"/>
</dbReference>
<dbReference type="PANTHER" id="PTHR47969">
    <property type="entry name" value="CHROMOSOME-ASSOCIATED KINESIN KIF4A-RELATED"/>
    <property type="match status" value="1"/>
</dbReference>
<name>L1JTV7_GUITC</name>
<organism evidence="10">
    <name type="scientific">Guillardia theta (strain CCMP2712)</name>
    <name type="common">Cryptophyte</name>
    <dbReference type="NCBI Taxonomy" id="905079"/>
    <lineage>
        <taxon>Eukaryota</taxon>
        <taxon>Cryptophyceae</taxon>
        <taxon>Pyrenomonadales</taxon>
        <taxon>Geminigeraceae</taxon>
        <taxon>Guillardia</taxon>
    </lineage>
</organism>
<keyword evidence="3" id="KW-0963">Cytoplasm</keyword>
<evidence type="ECO:0000256" key="6">
    <source>
        <dbReference type="ARBA" id="ARBA00023054"/>
    </source>
</evidence>
<dbReference type="PROSITE" id="PS50067">
    <property type="entry name" value="KINESIN_MOTOR_2"/>
    <property type="match status" value="1"/>
</dbReference>
<evidence type="ECO:0000256" key="8">
    <source>
        <dbReference type="SAM" id="Coils"/>
    </source>
</evidence>
<dbReference type="SUPFAM" id="SSF52540">
    <property type="entry name" value="P-loop containing nucleoside triphosphate hydrolases"/>
    <property type="match status" value="1"/>
</dbReference>
<dbReference type="GO" id="GO:0005875">
    <property type="term" value="C:microtubule associated complex"/>
    <property type="evidence" value="ECO:0007669"/>
    <property type="project" value="TreeGrafter"/>
</dbReference>
<dbReference type="GO" id="GO:0008017">
    <property type="term" value="F:microtubule binding"/>
    <property type="evidence" value="ECO:0007669"/>
    <property type="project" value="InterPro"/>
</dbReference>
<dbReference type="HOGENOM" id="CLU_346354_0_0_1"/>
<dbReference type="GeneID" id="17308622"/>
<comment type="subcellular location">
    <subcellularLocation>
        <location evidence="2">Cytoplasm</location>
    </subcellularLocation>
    <subcellularLocation>
        <location evidence="1">Plastid</location>
        <location evidence="1">Chloroplast</location>
    </subcellularLocation>
</comment>
<dbReference type="eggNOG" id="KOG0241">
    <property type="taxonomic scope" value="Eukaryota"/>
</dbReference>
<reference evidence="10 12" key="1">
    <citation type="journal article" date="2012" name="Nature">
        <title>Algal genomes reveal evolutionary mosaicism and the fate of nucleomorphs.</title>
        <authorList>
            <consortium name="DOE Joint Genome Institute"/>
            <person name="Curtis B.A."/>
            <person name="Tanifuji G."/>
            <person name="Burki F."/>
            <person name="Gruber A."/>
            <person name="Irimia M."/>
            <person name="Maruyama S."/>
            <person name="Arias M.C."/>
            <person name="Ball S.G."/>
            <person name="Gile G.H."/>
            <person name="Hirakawa Y."/>
            <person name="Hopkins J.F."/>
            <person name="Kuo A."/>
            <person name="Rensing S.A."/>
            <person name="Schmutz J."/>
            <person name="Symeonidi A."/>
            <person name="Elias M."/>
            <person name="Eveleigh R.J."/>
            <person name="Herman E.K."/>
            <person name="Klute M.J."/>
            <person name="Nakayama T."/>
            <person name="Obornik M."/>
            <person name="Reyes-Prieto A."/>
            <person name="Armbrust E.V."/>
            <person name="Aves S.J."/>
            <person name="Beiko R.G."/>
            <person name="Coutinho P."/>
            <person name="Dacks J.B."/>
            <person name="Durnford D.G."/>
            <person name="Fast N.M."/>
            <person name="Green B.R."/>
            <person name="Grisdale C.J."/>
            <person name="Hempel F."/>
            <person name="Henrissat B."/>
            <person name="Hoppner M.P."/>
            <person name="Ishida K."/>
            <person name="Kim E."/>
            <person name="Koreny L."/>
            <person name="Kroth P.G."/>
            <person name="Liu Y."/>
            <person name="Malik S.B."/>
            <person name="Maier U.G."/>
            <person name="McRose D."/>
            <person name="Mock T."/>
            <person name="Neilson J.A."/>
            <person name="Onodera N.T."/>
            <person name="Poole A.M."/>
            <person name="Pritham E.J."/>
            <person name="Richards T.A."/>
            <person name="Rocap G."/>
            <person name="Roy S.W."/>
            <person name="Sarai C."/>
            <person name="Schaack S."/>
            <person name="Shirato S."/>
            <person name="Slamovits C.H."/>
            <person name="Spencer D.F."/>
            <person name="Suzuki S."/>
            <person name="Worden A.Z."/>
            <person name="Zauner S."/>
            <person name="Barry K."/>
            <person name="Bell C."/>
            <person name="Bharti A.K."/>
            <person name="Crow J.A."/>
            <person name="Grimwood J."/>
            <person name="Kramer R."/>
            <person name="Lindquist E."/>
            <person name="Lucas S."/>
            <person name="Salamov A."/>
            <person name="McFadden G.I."/>
            <person name="Lane C.E."/>
            <person name="Keeling P.J."/>
            <person name="Gray M.W."/>
            <person name="Grigoriev I.V."/>
            <person name="Archibald J.M."/>
        </authorList>
    </citation>
    <scope>NUCLEOTIDE SEQUENCE</scope>
    <source>
        <strain evidence="10 12">CCMP2712</strain>
    </source>
</reference>
<evidence type="ECO:0000256" key="5">
    <source>
        <dbReference type="ARBA" id="ARBA00022840"/>
    </source>
</evidence>
<evidence type="ECO:0000256" key="7">
    <source>
        <dbReference type="PROSITE-ProRule" id="PRU00283"/>
    </source>
</evidence>
<dbReference type="InterPro" id="IPR027417">
    <property type="entry name" value="P-loop_NTPase"/>
</dbReference>
<dbReference type="GO" id="GO:0051231">
    <property type="term" value="P:spindle elongation"/>
    <property type="evidence" value="ECO:0007669"/>
    <property type="project" value="TreeGrafter"/>
</dbReference>
<dbReference type="InterPro" id="IPR029329">
    <property type="entry name" value="DUF4472"/>
</dbReference>
<keyword evidence="12" id="KW-1185">Reference proteome</keyword>
<feature type="non-terminal residue" evidence="10">
    <location>
        <position position="1"/>
    </location>
</feature>
<evidence type="ECO:0000313" key="12">
    <source>
        <dbReference type="Proteomes" id="UP000011087"/>
    </source>
</evidence>
<dbReference type="Gene3D" id="3.40.850.10">
    <property type="entry name" value="Kinesin motor domain"/>
    <property type="match status" value="1"/>
</dbReference>
<dbReference type="InterPro" id="IPR001752">
    <property type="entry name" value="Kinesin_motor_dom"/>
</dbReference>
<dbReference type="STRING" id="905079.L1JTV7"/>
<dbReference type="InterPro" id="IPR027640">
    <property type="entry name" value="Kinesin-like_fam"/>
</dbReference>
<evidence type="ECO:0000259" key="9">
    <source>
        <dbReference type="PROSITE" id="PS50067"/>
    </source>
</evidence>
<feature type="coiled-coil region" evidence="8">
    <location>
        <begin position="599"/>
        <end position="668"/>
    </location>
</feature>
<dbReference type="PANTHER" id="PTHR47969:SF15">
    <property type="entry name" value="CHROMOSOME-ASSOCIATED KINESIN KIF4A-RELATED"/>
    <property type="match status" value="1"/>
</dbReference>
<dbReference type="AlphaFoldDB" id="L1JTV7"/>
<dbReference type="EMBL" id="JH992974">
    <property type="protein sequence ID" value="EKX51837.1"/>
    <property type="molecule type" value="Genomic_DNA"/>
</dbReference>
<dbReference type="OMA" id="PVVNNDM"/>
<evidence type="ECO:0000256" key="2">
    <source>
        <dbReference type="ARBA" id="ARBA00004496"/>
    </source>
</evidence>
<reference evidence="12" key="2">
    <citation type="submission" date="2012-11" db="EMBL/GenBank/DDBJ databases">
        <authorList>
            <person name="Kuo A."/>
            <person name="Curtis B.A."/>
            <person name="Tanifuji G."/>
            <person name="Burki F."/>
            <person name="Gruber A."/>
            <person name="Irimia M."/>
            <person name="Maruyama S."/>
            <person name="Arias M.C."/>
            <person name="Ball S.G."/>
            <person name="Gile G.H."/>
            <person name="Hirakawa Y."/>
            <person name="Hopkins J.F."/>
            <person name="Rensing S.A."/>
            <person name="Schmutz J."/>
            <person name="Symeonidi A."/>
            <person name="Elias M."/>
            <person name="Eveleigh R.J."/>
            <person name="Herman E.K."/>
            <person name="Klute M.J."/>
            <person name="Nakayama T."/>
            <person name="Obornik M."/>
            <person name="Reyes-Prieto A."/>
            <person name="Armbrust E.V."/>
            <person name="Aves S.J."/>
            <person name="Beiko R.G."/>
            <person name="Coutinho P."/>
            <person name="Dacks J.B."/>
            <person name="Durnford D.G."/>
            <person name="Fast N.M."/>
            <person name="Green B.R."/>
            <person name="Grisdale C."/>
            <person name="Hempe F."/>
            <person name="Henrissat B."/>
            <person name="Hoppner M.P."/>
            <person name="Ishida K.-I."/>
            <person name="Kim E."/>
            <person name="Koreny L."/>
            <person name="Kroth P.G."/>
            <person name="Liu Y."/>
            <person name="Malik S.-B."/>
            <person name="Maier U.G."/>
            <person name="McRose D."/>
            <person name="Mock T."/>
            <person name="Neilson J.A."/>
            <person name="Onodera N.T."/>
            <person name="Poole A.M."/>
            <person name="Pritham E.J."/>
            <person name="Richards T.A."/>
            <person name="Rocap G."/>
            <person name="Roy S.W."/>
            <person name="Sarai C."/>
            <person name="Schaack S."/>
            <person name="Shirato S."/>
            <person name="Slamovits C.H."/>
            <person name="Spencer D.F."/>
            <person name="Suzuki S."/>
            <person name="Worden A.Z."/>
            <person name="Zauner S."/>
            <person name="Barry K."/>
            <person name="Bell C."/>
            <person name="Bharti A.K."/>
            <person name="Crow J.A."/>
            <person name="Grimwood J."/>
            <person name="Kramer R."/>
            <person name="Lindquist E."/>
            <person name="Lucas S."/>
            <person name="Salamov A."/>
            <person name="McFadden G.I."/>
            <person name="Lane C.E."/>
            <person name="Keeling P.J."/>
            <person name="Gray M.W."/>
            <person name="Grigoriev I.V."/>
            <person name="Archibald J.M."/>
        </authorList>
    </citation>
    <scope>NUCLEOTIDE SEQUENCE</scope>
    <source>
        <strain evidence="12">CCMP2712</strain>
    </source>
</reference>
<dbReference type="OrthoDB" id="2113965at2759"/>
<gene>
    <name evidence="10" type="ORF">GUITHDRAFT_65705</name>
</gene>
<keyword evidence="4 7" id="KW-0547">Nucleotide-binding</keyword>
<dbReference type="GO" id="GO:0007052">
    <property type="term" value="P:mitotic spindle organization"/>
    <property type="evidence" value="ECO:0007669"/>
    <property type="project" value="TreeGrafter"/>
</dbReference>
<dbReference type="RefSeq" id="XP_005838817.1">
    <property type="nucleotide sequence ID" value="XM_005838760.1"/>
</dbReference>
<dbReference type="GO" id="GO:0003777">
    <property type="term" value="F:microtubule motor activity"/>
    <property type="evidence" value="ECO:0007669"/>
    <property type="project" value="InterPro"/>
</dbReference>
<evidence type="ECO:0000256" key="1">
    <source>
        <dbReference type="ARBA" id="ARBA00004229"/>
    </source>
</evidence>
<reference evidence="11" key="3">
    <citation type="submission" date="2015-06" db="UniProtKB">
        <authorList>
            <consortium name="EnsemblProtists"/>
        </authorList>
    </citation>
    <scope>IDENTIFICATION</scope>
</reference>
<sequence length="816" mass="93561">MITRDEQGTPGFLEGVNCSIVAFGNSMSGKSYTIEGSGPASRDGVIPCLINGVFEGIRSKAEEFGAGKQTLRKKSQKWRFKLSVQYIEIVDEKINDLLNPQKMELEINEFGINDGLGIRNLTRKWVDSEDELYHHFRVGQSSRTTLRNEFGNLSERSSSIFSLELHQVVTHSAIGLLKPVEEHLFSRFLVIDLPGAEKLAEDATTLRIREGPTLNQSITSFGQVVKALAQAHDVQDMEFIDFGQSKLTALLPDVLGGSSRTLIFTTIPPADYRANSFVLQFSQLFGKIRNFPVVNDGKQIALLRKYNNQMHLLRQQLAAAGFGGLDVDDRLTNHLLEIHKLEKKIIEDEKARLALIEEREQLREKLAQVNARVNQLLSEKSQLQQERIQSEEEKLKVSKVLVDLQIENTNLMEQAVDTEFQLQNRILQLENNIVELEMKGQTKQKEIERLQSQHRDDTMLVKDCQDEIAAVRSNYSSVLNDLDAEKARSEELSLELLNLVNTKNALMREREQLQAQRENILKMNSELEGRMAESQTELKENAELIRQLQREVEDLKTEKERARLEFEAMRVQFQEQKLVADRTYATYEQNKGEELLSLKQELVDRGEEHKRVMKKLEEEMATVQAQFKQASRRAAEMENELNEKAMVEAQLQSETQELRQRMTQLSESYREKLHKYISDETSIITAELRASVDAMFQELVQTYGAREDHLQEELRKSREQGMSYARRSRKLYQAYRSLRYQLEDLAPKGVRPDLLDDAALLVDGEGSEVEKQQQQLIEELRDKLSEAEAQSVAKSEKALQEAERYTAQAAQVQAKL</sequence>
<keyword evidence="7" id="KW-0505">Motor protein</keyword>
<comment type="similarity">
    <text evidence="7">Belongs to the TRAFAC class myosin-kinesin ATPase superfamily. Kinesin family.</text>
</comment>
<dbReference type="InterPro" id="IPR036961">
    <property type="entry name" value="Kinesin_motor_dom_sf"/>
</dbReference>
<feature type="binding site" evidence="7">
    <location>
        <begin position="24"/>
        <end position="31"/>
    </location>
    <ligand>
        <name>ATP</name>
        <dbReference type="ChEBI" id="CHEBI:30616"/>
    </ligand>
</feature>
<proteinExistence type="inferred from homology"/>
<dbReference type="Pfam" id="PF14739">
    <property type="entry name" value="DUF4472"/>
    <property type="match status" value="1"/>
</dbReference>
<feature type="domain" description="Kinesin motor" evidence="9">
    <location>
        <begin position="1"/>
        <end position="288"/>
    </location>
</feature>
<dbReference type="Proteomes" id="UP000011087">
    <property type="component" value="Unassembled WGS sequence"/>
</dbReference>
<feature type="coiled-coil region" evidence="8">
    <location>
        <begin position="770"/>
        <end position="815"/>
    </location>
</feature>
<dbReference type="SMART" id="SM00129">
    <property type="entry name" value="KISc"/>
    <property type="match status" value="1"/>
</dbReference>
<keyword evidence="6 8" id="KW-0175">Coiled coil</keyword>
<evidence type="ECO:0000313" key="10">
    <source>
        <dbReference type="EMBL" id="EKX51837.1"/>
    </source>
</evidence>
<dbReference type="KEGG" id="gtt:GUITHDRAFT_65705"/>
<evidence type="ECO:0000256" key="3">
    <source>
        <dbReference type="ARBA" id="ARBA00022490"/>
    </source>
</evidence>
<dbReference type="PaxDb" id="55529-EKX51837"/>
<dbReference type="EnsemblProtists" id="EKX51837">
    <property type="protein sequence ID" value="EKX51837"/>
    <property type="gene ID" value="GUITHDRAFT_65705"/>
</dbReference>
<evidence type="ECO:0000256" key="4">
    <source>
        <dbReference type="ARBA" id="ARBA00022741"/>
    </source>
</evidence>
<dbReference type="PRINTS" id="PR00380">
    <property type="entry name" value="KINESINHEAVY"/>
</dbReference>
<accession>L1JTV7</accession>